<dbReference type="Gene3D" id="3.30.530.20">
    <property type="match status" value="1"/>
</dbReference>
<keyword evidence="2" id="KW-1185">Reference proteome</keyword>
<dbReference type="SUPFAM" id="SSF55961">
    <property type="entry name" value="Bet v1-like"/>
    <property type="match status" value="1"/>
</dbReference>
<name>A0ABN6FK80_SINCY</name>
<organism evidence="1 2">
    <name type="scientific">Sinomonas cyclohexanicum</name>
    <name type="common">Corynebacterium cyclohexanicum</name>
    <dbReference type="NCBI Taxonomy" id="322009"/>
    <lineage>
        <taxon>Bacteria</taxon>
        <taxon>Bacillati</taxon>
        <taxon>Actinomycetota</taxon>
        <taxon>Actinomycetes</taxon>
        <taxon>Micrococcales</taxon>
        <taxon>Micrococcaceae</taxon>
        <taxon>Sinomonas</taxon>
    </lineage>
</organism>
<dbReference type="Pfam" id="PF10604">
    <property type="entry name" value="Polyketide_cyc2"/>
    <property type="match status" value="1"/>
</dbReference>
<reference evidence="1 2" key="1">
    <citation type="journal article" date="2021" name="J. Biosci. Bioeng.">
        <title>Identification and characterization of a chc gene cluster responsible for the aromatization pathway of cyclohexanecarboxylate degradation in Sinomonas cyclohexanicum ATCC 51369.</title>
        <authorList>
            <person name="Yamamoto T."/>
            <person name="Hasegawa Y."/>
            <person name="Lau P.C.K."/>
            <person name="Iwaki H."/>
        </authorList>
    </citation>
    <scope>NUCLEOTIDE SEQUENCE [LARGE SCALE GENOMIC DNA]</scope>
    <source>
        <strain evidence="1 2">ATCC 51369</strain>
    </source>
</reference>
<dbReference type="EMBL" id="AP024525">
    <property type="protein sequence ID" value="BCT77250.1"/>
    <property type="molecule type" value="Genomic_DNA"/>
</dbReference>
<dbReference type="RefSeq" id="WP_229229971.1">
    <property type="nucleotide sequence ID" value="NZ_AP024525.1"/>
</dbReference>
<protein>
    <recommendedName>
        <fullName evidence="3">Polyketide cyclase / dehydrase and lipid transport</fullName>
    </recommendedName>
</protein>
<gene>
    <name evidence="1" type="ORF">SCMU_30920</name>
</gene>
<evidence type="ECO:0000313" key="2">
    <source>
        <dbReference type="Proteomes" id="UP001319861"/>
    </source>
</evidence>
<proteinExistence type="predicted"/>
<evidence type="ECO:0008006" key="3">
    <source>
        <dbReference type="Google" id="ProtNLM"/>
    </source>
</evidence>
<dbReference type="InterPro" id="IPR023393">
    <property type="entry name" value="START-like_dom_sf"/>
</dbReference>
<dbReference type="InterPro" id="IPR019587">
    <property type="entry name" value="Polyketide_cyclase/dehydratase"/>
</dbReference>
<accession>A0ABN6FK80</accession>
<evidence type="ECO:0000313" key="1">
    <source>
        <dbReference type="EMBL" id="BCT77250.1"/>
    </source>
</evidence>
<sequence>MPTINESVFVPAPPEKVFEFIGDPANSPLYQAAVTYAELDGDLPIGVGSLFSGRNKILGVTFDWAAEVIEYDRPTRLSIRSTESKIPFTSTYALTPEADGTRVEYTLEAVDGLGGAFGTLGDLLVTKTYTHQVRTDLATLAELIPAL</sequence>
<dbReference type="Proteomes" id="UP001319861">
    <property type="component" value="Chromosome"/>
</dbReference>